<sequence length="329" mass="35695">MLTGVRPNGLEDTPQFKIDIDQEKAQALGVSISDINTTLGAAWGGSYVNDFIDRGRVKKVYIMSEAKYRMLPEDIGKWYVRGSDGQMVPFSAFSTSRWEYGSPRLERYNGLPSLEILGQAAPGKSTGEAMALMEELAGKLPSGIGYDWTGMSYQERLSGNQAPALYAISLIVVFLCLAALYESWSIPFSVMLVVPLGVVGALLAATFRGLTNDVYFQVGLLTTIGLSAKNAILIVEFAKDLMEKEGKGLIEATLEAVRMRLRPILMTSLAFILGVMPLVISSGAGSGAQNAVGTGRNGRDGGPRRSWRSSSCRCSLWWFVAALAKNRKI</sequence>
<organism evidence="5 6">
    <name type="scientific">Klebsiella pneumoniae</name>
    <dbReference type="NCBI Taxonomy" id="573"/>
    <lineage>
        <taxon>Bacteria</taxon>
        <taxon>Pseudomonadati</taxon>
        <taxon>Pseudomonadota</taxon>
        <taxon>Gammaproteobacteria</taxon>
        <taxon>Enterobacterales</taxon>
        <taxon>Enterobacteriaceae</taxon>
        <taxon>Klebsiella/Raoultella group</taxon>
        <taxon>Klebsiella</taxon>
        <taxon>Klebsiella pneumoniae complex</taxon>
    </lineage>
</organism>
<feature type="transmembrane region" description="Helical" evidence="4">
    <location>
        <begin position="188"/>
        <end position="208"/>
    </location>
</feature>
<evidence type="ECO:0000256" key="1">
    <source>
        <dbReference type="ARBA" id="ARBA00022692"/>
    </source>
</evidence>
<feature type="region of interest" description="Disordered" evidence="3">
    <location>
        <begin position="284"/>
        <end position="309"/>
    </location>
</feature>
<name>A0A2X1QKI8_KLEPN</name>
<feature type="transmembrane region" description="Helical" evidence="4">
    <location>
        <begin position="264"/>
        <end position="286"/>
    </location>
</feature>
<dbReference type="Gene3D" id="3.30.70.1440">
    <property type="entry name" value="Multidrug efflux transporter AcrB pore domain"/>
    <property type="match status" value="1"/>
</dbReference>
<keyword evidence="2 4" id="KW-1133">Transmembrane helix</keyword>
<feature type="transmembrane region" description="Helical" evidence="4">
    <location>
        <begin position="214"/>
        <end position="235"/>
    </location>
</feature>
<evidence type="ECO:0000313" key="6">
    <source>
        <dbReference type="Proteomes" id="UP000251123"/>
    </source>
</evidence>
<dbReference type="InterPro" id="IPR001036">
    <property type="entry name" value="Acrflvin-R"/>
</dbReference>
<feature type="transmembrane region" description="Helical" evidence="4">
    <location>
        <begin position="164"/>
        <end position="181"/>
    </location>
</feature>
<keyword evidence="4" id="KW-0472">Membrane</keyword>
<dbReference type="Pfam" id="PF00873">
    <property type="entry name" value="ACR_tran"/>
    <property type="match status" value="1"/>
</dbReference>
<gene>
    <name evidence="5" type="primary">acrB_3</name>
    <name evidence="5" type="ORF">NCTC9601_03282</name>
</gene>
<proteinExistence type="predicted"/>
<dbReference type="PANTHER" id="PTHR32063:SF13">
    <property type="entry name" value="MULTIDRUG EFFLUX PUMP SUBUNIT ACRB-RELATED"/>
    <property type="match status" value="1"/>
</dbReference>
<protein>
    <submittedName>
        <fullName evidence="5">RND efflux system</fullName>
    </submittedName>
</protein>
<dbReference type="GO" id="GO:0042910">
    <property type="term" value="F:xenobiotic transmembrane transporter activity"/>
    <property type="evidence" value="ECO:0007669"/>
    <property type="project" value="TreeGrafter"/>
</dbReference>
<dbReference type="Gene3D" id="3.30.2090.10">
    <property type="entry name" value="Multidrug efflux transporter AcrB TolC docking domain, DN and DC subdomains"/>
    <property type="match status" value="1"/>
</dbReference>
<dbReference type="EMBL" id="UASN01000021">
    <property type="protein sequence ID" value="SPX56094.1"/>
    <property type="molecule type" value="Genomic_DNA"/>
</dbReference>
<dbReference type="Gene3D" id="1.20.1640.10">
    <property type="entry name" value="Multidrug efflux transporter AcrB transmembrane domain"/>
    <property type="match status" value="1"/>
</dbReference>
<dbReference type="SUPFAM" id="SSF82714">
    <property type="entry name" value="Multidrug efflux transporter AcrB TolC docking domain, DN and DC subdomains"/>
    <property type="match status" value="1"/>
</dbReference>
<dbReference type="Proteomes" id="UP000251123">
    <property type="component" value="Unassembled WGS sequence"/>
</dbReference>
<accession>A0A2X1QKI8</accession>
<dbReference type="PANTHER" id="PTHR32063">
    <property type="match status" value="1"/>
</dbReference>
<dbReference type="GO" id="GO:0005886">
    <property type="term" value="C:plasma membrane"/>
    <property type="evidence" value="ECO:0007669"/>
    <property type="project" value="TreeGrafter"/>
</dbReference>
<dbReference type="FunFam" id="1.20.1640.10:FF:000002">
    <property type="entry name" value="Efflux pump membrane transporter"/>
    <property type="match status" value="1"/>
</dbReference>
<dbReference type="AlphaFoldDB" id="A0A2X1QKI8"/>
<dbReference type="SUPFAM" id="SSF82866">
    <property type="entry name" value="Multidrug efflux transporter AcrB transmembrane domain"/>
    <property type="match status" value="1"/>
</dbReference>
<evidence type="ECO:0000256" key="2">
    <source>
        <dbReference type="ARBA" id="ARBA00022989"/>
    </source>
</evidence>
<keyword evidence="1 4" id="KW-0812">Transmembrane</keyword>
<evidence type="ECO:0000313" key="5">
    <source>
        <dbReference type="EMBL" id="SPX56094.1"/>
    </source>
</evidence>
<reference evidence="5 6" key="1">
    <citation type="submission" date="2018-06" db="EMBL/GenBank/DDBJ databases">
        <authorList>
            <consortium name="Pathogen Informatics"/>
            <person name="Doyle S."/>
        </authorList>
    </citation>
    <scope>NUCLEOTIDE SEQUENCE [LARGE SCALE GENOMIC DNA]</scope>
    <source>
        <strain evidence="5 6">NCTC9601</strain>
    </source>
</reference>
<dbReference type="FunFam" id="3.30.2090.10:FF:000002">
    <property type="entry name" value="Efflux pump membrane transporter"/>
    <property type="match status" value="1"/>
</dbReference>
<evidence type="ECO:0000256" key="4">
    <source>
        <dbReference type="SAM" id="Phobius"/>
    </source>
</evidence>
<dbReference type="InterPro" id="IPR027463">
    <property type="entry name" value="AcrB_DN_DC_subdom"/>
</dbReference>
<evidence type="ECO:0000256" key="3">
    <source>
        <dbReference type="SAM" id="MobiDB-lite"/>
    </source>
</evidence>